<dbReference type="PROSITE" id="PS51257">
    <property type="entry name" value="PROKAR_LIPOPROTEIN"/>
    <property type="match status" value="1"/>
</dbReference>
<dbReference type="EMBL" id="QREG01000014">
    <property type="protein sequence ID" value="RED96555.1"/>
    <property type="molecule type" value="Genomic_DNA"/>
</dbReference>
<dbReference type="OrthoDB" id="6382233at2"/>
<keyword evidence="2" id="KW-1185">Reference proteome</keyword>
<evidence type="ECO:0000313" key="1">
    <source>
        <dbReference type="EMBL" id="RED96555.1"/>
    </source>
</evidence>
<evidence type="ECO:0000313" key="2">
    <source>
        <dbReference type="Proteomes" id="UP000256779"/>
    </source>
</evidence>
<gene>
    <name evidence="1" type="ORF">C7460_11413</name>
</gene>
<comment type="caution">
    <text evidence="1">The sequence shown here is derived from an EMBL/GenBank/DDBJ whole genome shotgun (WGS) entry which is preliminary data.</text>
</comment>
<reference evidence="1 2" key="1">
    <citation type="submission" date="2018-07" db="EMBL/GenBank/DDBJ databases">
        <title>Genomic Encyclopedia of Type Strains, Phase IV (KMG-IV): sequencing the most valuable type-strain genomes for metagenomic binning, comparative biology and taxonomic classification.</title>
        <authorList>
            <person name="Goeker M."/>
        </authorList>
    </citation>
    <scope>NUCLEOTIDE SEQUENCE [LARGE SCALE GENOMIC DNA]</scope>
    <source>
        <strain evidence="1 2">DSM 4134</strain>
    </source>
</reference>
<organism evidence="1 2">
    <name type="scientific">Marinoscillum furvescens DSM 4134</name>
    <dbReference type="NCBI Taxonomy" id="1122208"/>
    <lineage>
        <taxon>Bacteria</taxon>
        <taxon>Pseudomonadati</taxon>
        <taxon>Bacteroidota</taxon>
        <taxon>Cytophagia</taxon>
        <taxon>Cytophagales</taxon>
        <taxon>Reichenbachiellaceae</taxon>
        <taxon>Marinoscillum</taxon>
    </lineage>
</organism>
<protein>
    <submittedName>
        <fullName evidence="1">Uncharacterized protein</fullName>
    </submittedName>
</protein>
<sequence>MMTSRLVTVPDMLKTLCFWIVFASCKFIATAQHPVYQNHRIAISADGNNQADEHSEARWPRADPDDWGGTPAALAILAKANLQNQVVHYSYNNFIAAPPHTDERNFMAEAANYAIEHLGFDESVFFDVSAAPAKAIDHLAEVLQQSTASDPLFFIHMGPSEFFYQAVAKVVSAGKQDALAHVYVISHSGYNDNHLRRTAHHTMAEAIALSDGRINYQKIKDQNACKEPEKLWCSGTDFTPFYWMRDHSDPALRWVYSRLQFHPGGKGADISDAGMVYYLLTGDEYGNLSKLKDYMGDGIMSK</sequence>
<name>A0A3D9L280_MARFU</name>
<dbReference type="AlphaFoldDB" id="A0A3D9L280"/>
<accession>A0A3D9L280</accession>
<proteinExistence type="predicted"/>
<dbReference type="RefSeq" id="WP_147302966.1">
    <property type="nucleotide sequence ID" value="NZ_QREG01000014.1"/>
</dbReference>
<dbReference type="Proteomes" id="UP000256779">
    <property type="component" value="Unassembled WGS sequence"/>
</dbReference>